<comment type="caution">
    <text evidence="1">The sequence shown here is derived from an EMBL/GenBank/DDBJ whole genome shotgun (WGS) entry which is preliminary data.</text>
</comment>
<gene>
    <name evidence="1" type="ORF">HID58_086607</name>
</gene>
<evidence type="ECO:0000313" key="1">
    <source>
        <dbReference type="EMBL" id="KAH0858346.1"/>
    </source>
</evidence>
<dbReference type="Gene3D" id="2.40.50.140">
    <property type="entry name" value="Nucleic acid-binding proteins"/>
    <property type="match status" value="1"/>
</dbReference>
<sequence length="561" mass="61472">MLLGKFGPSKGVPLTTLQQQLDFTVVVYLSLWDKVAATFRDLLSSGNKTQSVNPKIIESGKLAYAGYLYLNTTPASKFYFDRNIPAIEEFASRLQLIMSWFKLKFKCLSIFVKHTFFLQFGRCSSRGIPCIDTMEGIKKKELVSIGDLNTFISNSSDQRKPISYVKLWSLGYSNKMVGHTGCSMKLDKSGTSLRCNICVSTNITGVIRFHVELADDDGDDCATFTPNHRTFTVSAISDASSFCTQAHAESCTSNPTAVVDGEDGQLTASASNTVEVAKIAMGVDCRERKQPQNAPVNDIRHSTFDTIDLPNSLSLGSSVFGTSAASRRTENSWESLYFSLMRSLPAITEFGNTSLSVAVEAIFKCVPTYPIIPSSSSLRGAVGGLNKKKELVSIGDVSKFIANSNEQKRDLFAKLGLSRSCNKMDGLLSCIGRSRKLEKSGSSFLCSRCVNPNVTGVIRCEDFKLMDMYLVELSVDDGNDSTTFVVFECLILPRKMQLLWLLMRVNGGGGQELRECLKELAGKDFVFKIHIFNTTEGKGAFACASNMAAAGGKECGHKRSR</sequence>
<evidence type="ECO:0000313" key="2">
    <source>
        <dbReference type="Proteomes" id="UP000824890"/>
    </source>
</evidence>
<accession>A0ABQ7XQZ4</accession>
<keyword evidence="2" id="KW-1185">Reference proteome</keyword>
<organism evidence="1 2">
    <name type="scientific">Brassica napus</name>
    <name type="common">Rape</name>
    <dbReference type="NCBI Taxonomy" id="3708"/>
    <lineage>
        <taxon>Eukaryota</taxon>
        <taxon>Viridiplantae</taxon>
        <taxon>Streptophyta</taxon>
        <taxon>Embryophyta</taxon>
        <taxon>Tracheophyta</taxon>
        <taxon>Spermatophyta</taxon>
        <taxon>Magnoliopsida</taxon>
        <taxon>eudicotyledons</taxon>
        <taxon>Gunneridae</taxon>
        <taxon>Pentapetalae</taxon>
        <taxon>rosids</taxon>
        <taxon>malvids</taxon>
        <taxon>Brassicales</taxon>
        <taxon>Brassicaceae</taxon>
        <taxon>Brassiceae</taxon>
        <taxon>Brassica</taxon>
    </lineage>
</organism>
<dbReference type="EMBL" id="JAGKQM010000019">
    <property type="protein sequence ID" value="KAH0858346.1"/>
    <property type="molecule type" value="Genomic_DNA"/>
</dbReference>
<protein>
    <submittedName>
        <fullName evidence="1">Uncharacterized protein</fullName>
    </submittedName>
</protein>
<proteinExistence type="predicted"/>
<reference evidence="1 2" key="1">
    <citation type="submission" date="2021-05" db="EMBL/GenBank/DDBJ databases">
        <title>Genome Assembly of Synthetic Allotetraploid Brassica napus Reveals Homoeologous Exchanges between Subgenomes.</title>
        <authorList>
            <person name="Davis J.T."/>
        </authorList>
    </citation>
    <scope>NUCLEOTIDE SEQUENCE [LARGE SCALE GENOMIC DNA]</scope>
    <source>
        <strain evidence="2">cv. Da-Ae</strain>
        <tissue evidence="1">Seedling</tissue>
    </source>
</reference>
<dbReference type="InterPro" id="IPR012340">
    <property type="entry name" value="NA-bd_OB-fold"/>
</dbReference>
<name>A0ABQ7XQZ4_BRANA</name>
<dbReference type="Proteomes" id="UP000824890">
    <property type="component" value="Unassembled WGS sequence"/>
</dbReference>